<dbReference type="PATRIC" id="fig|1423771.3.peg.1773"/>
<organism evidence="1 2">
    <name type="scientific">Limosilactobacillus mucosae DSM 13345</name>
    <dbReference type="NCBI Taxonomy" id="1423771"/>
    <lineage>
        <taxon>Bacteria</taxon>
        <taxon>Bacillati</taxon>
        <taxon>Bacillota</taxon>
        <taxon>Bacilli</taxon>
        <taxon>Lactobacillales</taxon>
        <taxon>Lactobacillaceae</taxon>
        <taxon>Limosilactobacillus</taxon>
    </lineage>
</organism>
<proteinExistence type="predicted"/>
<accession>A0A0R1P113</accession>
<name>A0A0R1P113_LIMMU</name>
<gene>
    <name evidence="1" type="ORF">FC47_GL001720</name>
</gene>
<protein>
    <submittedName>
        <fullName evidence="1">Uncharacterized protein</fullName>
    </submittedName>
</protein>
<reference evidence="1 2" key="1">
    <citation type="journal article" date="2015" name="Genome Announc.">
        <title>Expanding the biotechnology potential of lactobacilli through comparative genomics of 213 strains and associated genera.</title>
        <authorList>
            <person name="Sun Z."/>
            <person name="Harris H.M."/>
            <person name="McCann A."/>
            <person name="Guo C."/>
            <person name="Argimon S."/>
            <person name="Zhang W."/>
            <person name="Yang X."/>
            <person name="Jeffery I.B."/>
            <person name="Cooney J.C."/>
            <person name="Kagawa T.F."/>
            <person name="Liu W."/>
            <person name="Song Y."/>
            <person name="Salvetti E."/>
            <person name="Wrobel A."/>
            <person name="Rasinkangas P."/>
            <person name="Parkhill J."/>
            <person name="Rea M.C."/>
            <person name="O'Sullivan O."/>
            <person name="Ritari J."/>
            <person name="Douillard F.P."/>
            <person name="Paul Ross R."/>
            <person name="Yang R."/>
            <person name="Briner A.E."/>
            <person name="Felis G.E."/>
            <person name="de Vos W.M."/>
            <person name="Barrangou R."/>
            <person name="Klaenhammer T.R."/>
            <person name="Caufield P.W."/>
            <person name="Cui Y."/>
            <person name="Zhang H."/>
            <person name="O'Toole P.W."/>
        </authorList>
    </citation>
    <scope>NUCLEOTIDE SEQUENCE [LARGE SCALE GENOMIC DNA]</scope>
    <source>
        <strain evidence="1 2">DSM 13345</strain>
    </source>
</reference>
<dbReference type="AlphaFoldDB" id="A0A0R1P113"/>
<dbReference type="EMBL" id="AZEQ01000006">
    <property type="protein sequence ID" value="KRL26221.1"/>
    <property type="molecule type" value="Genomic_DNA"/>
</dbReference>
<evidence type="ECO:0000313" key="2">
    <source>
        <dbReference type="Proteomes" id="UP000050901"/>
    </source>
</evidence>
<comment type="caution">
    <text evidence="1">The sequence shown here is derived from an EMBL/GenBank/DDBJ whole genome shotgun (WGS) entry which is preliminary data.</text>
</comment>
<sequence length="51" mass="5684">MKLIIEDQLPVSSIYQKSSSLQSLKQGAFLIDLIWSESIIVWLQLPAAGSH</sequence>
<dbReference type="Proteomes" id="UP000050901">
    <property type="component" value="Unassembled WGS sequence"/>
</dbReference>
<evidence type="ECO:0000313" key="1">
    <source>
        <dbReference type="EMBL" id="KRL26221.1"/>
    </source>
</evidence>